<reference evidence="2" key="1">
    <citation type="journal article" date="2023" name="Nat. Commun.">
        <title>Diploid and tetraploid genomes of Acorus and the evolution of monocots.</title>
        <authorList>
            <person name="Ma L."/>
            <person name="Liu K.W."/>
            <person name="Li Z."/>
            <person name="Hsiao Y.Y."/>
            <person name="Qi Y."/>
            <person name="Fu T."/>
            <person name="Tang G.D."/>
            <person name="Zhang D."/>
            <person name="Sun W.H."/>
            <person name="Liu D.K."/>
            <person name="Li Y."/>
            <person name="Chen G.Z."/>
            <person name="Liu X.D."/>
            <person name="Liao X.Y."/>
            <person name="Jiang Y.T."/>
            <person name="Yu X."/>
            <person name="Hao Y."/>
            <person name="Huang J."/>
            <person name="Zhao X.W."/>
            <person name="Ke S."/>
            <person name="Chen Y.Y."/>
            <person name="Wu W.L."/>
            <person name="Hsu J.L."/>
            <person name="Lin Y.F."/>
            <person name="Huang M.D."/>
            <person name="Li C.Y."/>
            <person name="Huang L."/>
            <person name="Wang Z.W."/>
            <person name="Zhao X."/>
            <person name="Zhong W.Y."/>
            <person name="Peng D.H."/>
            <person name="Ahmad S."/>
            <person name="Lan S."/>
            <person name="Zhang J.S."/>
            <person name="Tsai W.C."/>
            <person name="Van de Peer Y."/>
            <person name="Liu Z.J."/>
        </authorList>
    </citation>
    <scope>NUCLEOTIDE SEQUENCE</scope>
    <source>
        <strain evidence="2">CP</strain>
    </source>
</reference>
<evidence type="ECO:0000313" key="3">
    <source>
        <dbReference type="Proteomes" id="UP001180020"/>
    </source>
</evidence>
<accession>A0AAV9FAR3</accession>
<feature type="domain" description="Rhodanese" evidence="1">
    <location>
        <begin position="37"/>
        <end position="137"/>
    </location>
</feature>
<dbReference type="FunFam" id="3.40.250.10:FF:000062">
    <property type="entry name" value="Thiosulfate sulfurtransferase 16, chloroplastic"/>
    <property type="match status" value="1"/>
</dbReference>
<dbReference type="PANTHER" id="PTHR44542">
    <property type="entry name" value="THIOSULFATE SULFURTRANSFERASE 18"/>
    <property type="match status" value="1"/>
</dbReference>
<gene>
    <name evidence="2" type="primary">STR18</name>
    <name evidence="2" type="ORF">QJS10_CPA03g02247</name>
</gene>
<dbReference type="CDD" id="cd00158">
    <property type="entry name" value="RHOD"/>
    <property type="match status" value="1"/>
</dbReference>
<name>A0AAV9FAR3_ACOCL</name>
<dbReference type="SUPFAM" id="SSF52821">
    <property type="entry name" value="Rhodanese/Cell cycle control phosphatase"/>
    <property type="match status" value="1"/>
</dbReference>
<sequence>MENPKRESAKLLPMPCNSSSSEADVVTVDVHATKDLIHSGHHYLDVRTVEEFNRGHPVKALNVPYLFMTPEGRVKNPEFIHQVSSICSKSDQIIVGCQSGARSLKASAELLNADFLNVKNMGGGYADWVENGFDVNKGNIAHL</sequence>
<keyword evidence="3" id="KW-1185">Reference proteome</keyword>
<dbReference type="InterPro" id="IPR036873">
    <property type="entry name" value="Rhodanese-like_dom_sf"/>
</dbReference>
<dbReference type="AlphaFoldDB" id="A0AAV9FAR3"/>
<proteinExistence type="predicted"/>
<dbReference type="Proteomes" id="UP001180020">
    <property type="component" value="Unassembled WGS sequence"/>
</dbReference>
<comment type="caution">
    <text evidence="2">The sequence shown here is derived from an EMBL/GenBank/DDBJ whole genome shotgun (WGS) entry which is preliminary data.</text>
</comment>
<evidence type="ECO:0000259" key="1">
    <source>
        <dbReference type="PROSITE" id="PS50206"/>
    </source>
</evidence>
<protein>
    <submittedName>
        <fullName evidence="2">Thiosulfate sulfurtransferase 18</fullName>
    </submittedName>
</protein>
<dbReference type="PROSITE" id="PS50206">
    <property type="entry name" value="RHODANESE_3"/>
    <property type="match status" value="1"/>
</dbReference>
<dbReference type="InterPro" id="IPR001763">
    <property type="entry name" value="Rhodanese-like_dom"/>
</dbReference>
<dbReference type="EMBL" id="JAUJYO010000003">
    <property type="protein sequence ID" value="KAK1321353.1"/>
    <property type="molecule type" value="Genomic_DNA"/>
</dbReference>
<organism evidence="2 3">
    <name type="scientific">Acorus calamus</name>
    <name type="common">Sweet flag</name>
    <dbReference type="NCBI Taxonomy" id="4465"/>
    <lineage>
        <taxon>Eukaryota</taxon>
        <taxon>Viridiplantae</taxon>
        <taxon>Streptophyta</taxon>
        <taxon>Embryophyta</taxon>
        <taxon>Tracheophyta</taxon>
        <taxon>Spermatophyta</taxon>
        <taxon>Magnoliopsida</taxon>
        <taxon>Liliopsida</taxon>
        <taxon>Acoraceae</taxon>
        <taxon>Acorus</taxon>
    </lineage>
</organism>
<evidence type="ECO:0000313" key="2">
    <source>
        <dbReference type="EMBL" id="KAK1321353.1"/>
    </source>
</evidence>
<dbReference type="SMART" id="SM00450">
    <property type="entry name" value="RHOD"/>
    <property type="match status" value="1"/>
</dbReference>
<dbReference type="Pfam" id="PF00581">
    <property type="entry name" value="Rhodanese"/>
    <property type="match status" value="1"/>
</dbReference>
<dbReference type="InterPro" id="IPR044684">
    <property type="entry name" value="STR17/STR18/HARC1-like"/>
</dbReference>
<dbReference type="GO" id="GO:0003824">
    <property type="term" value="F:catalytic activity"/>
    <property type="evidence" value="ECO:0007669"/>
    <property type="project" value="InterPro"/>
</dbReference>
<dbReference type="Gene3D" id="3.40.250.10">
    <property type="entry name" value="Rhodanese-like domain"/>
    <property type="match status" value="1"/>
</dbReference>
<reference evidence="2" key="2">
    <citation type="submission" date="2023-06" db="EMBL/GenBank/DDBJ databases">
        <authorList>
            <person name="Ma L."/>
            <person name="Liu K.-W."/>
            <person name="Li Z."/>
            <person name="Hsiao Y.-Y."/>
            <person name="Qi Y."/>
            <person name="Fu T."/>
            <person name="Tang G."/>
            <person name="Zhang D."/>
            <person name="Sun W.-H."/>
            <person name="Liu D.-K."/>
            <person name="Li Y."/>
            <person name="Chen G.-Z."/>
            <person name="Liu X.-D."/>
            <person name="Liao X.-Y."/>
            <person name="Jiang Y.-T."/>
            <person name="Yu X."/>
            <person name="Hao Y."/>
            <person name="Huang J."/>
            <person name="Zhao X.-W."/>
            <person name="Ke S."/>
            <person name="Chen Y.-Y."/>
            <person name="Wu W.-L."/>
            <person name="Hsu J.-L."/>
            <person name="Lin Y.-F."/>
            <person name="Huang M.-D."/>
            <person name="Li C.-Y."/>
            <person name="Huang L."/>
            <person name="Wang Z.-W."/>
            <person name="Zhao X."/>
            <person name="Zhong W.-Y."/>
            <person name="Peng D.-H."/>
            <person name="Ahmad S."/>
            <person name="Lan S."/>
            <person name="Zhang J.-S."/>
            <person name="Tsai W.-C."/>
            <person name="Van De Peer Y."/>
            <person name="Liu Z.-J."/>
        </authorList>
    </citation>
    <scope>NUCLEOTIDE SEQUENCE</scope>
    <source>
        <strain evidence="2">CP</strain>
        <tissue evidence="2">Leaves</tissue>
    </source>
</reference>
<dbReference type="PANTHER" id="PTHR44542:SF14">
    <property type="entry name" value="PROTEIN HIGH ARSENIC CONTENT 1, MITOCHONDRIAL-RELATED"/>
    <property type="match status" value="1"/>
</dbReference>